<dbReference type="OrthoDB" id="1119824at2"/>
<reference evidence="2" key="1">
    <citation type="submission" date="2018-08" db="EMBL/GenBank/DDBJ databases">
        <authorList>
            <person name="Liu Z.-W."/>
            <person name="Du Z.-J."/>
        </authorList>
    </citation>
    <scope>NUCLEOTIDE SEQUENCE [LARGE SCALE GENOMIC DNA]</scope>
    <source>
        <strain evidence="2">H4X</strain>
    </source>
</reference>
<dbReference type="AlphaFoldDB" id="A0A3D8LFH6"/>
<sequence>MLEHFDSTDVLQDPAGLQLQLEEKNTLPLAYQDQRCESNGFLPEIKLQDFPIRGQKVTLCIKRRRWQLLDTQEVIARDWNLVQQGARMISEFAAFLKAVLG</sequence>
<organism evidence="1 2">
    <name type="scientific">Pontibacter diazotrophicus</name>
    <dbReference type="NCBI Taxonomy" id="1400979"/>
    <lineage>
        <taxon>Bacteria</taxon>
        <taxon>Pseudomonadati</taxon>
        <taxon>Bacteroidota</taxon>
        <taxon>Cytophagia</taxon>
        <taxon>Cytophagales</taxon>
        <taxon>Hymenobacteraceae</taxon>
        <taxon>Pontibacter</taxon>
    </lineage>
</organism>
<evidence type="ECO:0000313" key="1">
    <source>
        <dbReference type="EMBL" id="RDV15682.1"/>
    </source>
</evidence>
<protein>
    <submittedName>
        <fullName evidence="1">Transposase</fullName>
    </submittedName>
</protein>
<dbReference type="EMBL" id="QRGR01000008">
    <property type="protein sequence ID" value="RDV15682.1"/>
    <property type="molecule type" value="Genomic_DNA"/>
</dbReference>
<comment type="caution">
    <text evidence="1">The sequence shown here is derived from an EMBL/GenBank/DDBJ whole genome shotgun (WGS) entry which is preliminary data.</text>
</comment>
<name>A0A3D8LFH6_9BACT</name>
<keyword evidence="2" id="KW-1185">Reference proteome</keyword>
<evidence type="ECO:0000313" key="2">
    <source>
        <dbReference type="Proteomes" id="UP000256708"/>
    </source>
</evidence>
<accession>A0A3D8LFH6</accession>
<proteinExistence type="predicted"/>
<gene>
    <name evidence="1" type="ORF">DXT99_08300</name>
</gene>
<dbReference type="Proteomes" id="UP000256708">
    <property type="component" value="Unassembled WGS sequence"/>
</dbReference>